<keyword evidence="5" id="KW-1185">Reference proteome</keyword>
<proteinExistence type="predicted"/>
<dbReference type="SUPFAM" id="SSF52540">
    <property type="entry name" value="P-loop containing nucleoside triphosphate hydrolases"/>
    <property type="match status" value="1"/>
</dbReference>
<dbReference type="GO" id="GO:0016887">
    <property type="term" value="F:ATP hydrolysis activity"/>
    <property type="evidence" value="ECO:0007669"/>
    <property type="project" value="InterPro"/>
</dbReference>
<dbReference type="RefSeq" id="WP_275468265.1">
    <property type="nucleotide sequence ID" value="NZ_CP110232.1"/>
</dbReference>
<dbReference type="PANTHER" id="PTHR43158">
    <property type="entry name" value="SKFA PEPTIDE EXPORT ATP-BINDING PROTEIN SKFE"/>
    <property type="match status" value="1"/>
</dbReference>
<dbReference type="PANTHER" id="PTHR43158:SF5">
    <property type="entry name" value="ABC TRANSPORTER, ATP-BINDING PROTEIN"/>
    <property type="match status" value="1"/>
</dbReference>
<evidence type="ECO:0000256" key="2">
    <source>
        <dbReference type="ARBA" id="ARBA00022840"/>
    </source>
</evidence>
<gene>
    <name evidence="4" type="ORF">OL234_05605</name>
</gene>
<organism evidence="4 5">
    <name type="scientific">Vagococcus intermedius</name>
    <dbReference type="NCBI Taxonomy" id="2991418"/>
    <lineage>
        <taxon>Bacteria</taxon>
        <taxon>Bacillati</taxon>
        <taxon>Bacillota</taxon>
        <taxon>Bacilli</taxon>
        <taxon>Lactobacillales</taxon>
        <taxon>Enterococcaceae</taxon>
        <taxon>Vagococcus</taxon>
    </lineage>
</organism>
<keyword evidence="2 4" id="KW-0067">ATP-binding</keyword>
<dbReference type="Pfam" id="PF00005">
    <property type="entry name" value="ABC_tran"/>
    <property type="match status" value="1"/>
</dbReference>
<feature type="domain" description="ABC transporter" evidence="3">
    <location>
        <begin position="4"/>
        <end position="231"/>
    </location>
</feature>
<dbReference type="Gene3D" id="3.40.50.300">
    <property type="entry name" value="P-loop containing nucleotide triphosphate hydrolases"/>
    <property type="match status" value="1"/>
</dbReference>
<keyword evidence="1" id="KW-0547">Nucleotide-binding</keyword>
<sequence length="297" mass="33806">MTKLEIRNIQRKYSGIDVLKNISCTLEEGHIYGLLGRNGVGKSTLLNIINNRVLPNKGEVKLDGEVIFEKDDLLAELFLINDTLLFNNSDHLKVNKYFKLAKSFYPDFDEALCDHLVEVFELDVKQRIDKLSTGYRSILNVILGLCVPAKFIFFDEPTLGLDANHRELFYKELLDNFSKKTRTFVISTHLIEEVSHMIDTVLILNEGVISVNETAETILEKSWALTGAIRDIQEISKGLSIVGREAIGNQQTIYVYGNVGDIPPSIQVKSVDLQKIFIELTSMKERDWREIKQSIKV</sequence>
<protein>
    <submittedName>
        <fullName evidence="4">ABC transporter ATP-binding protein</fullName>
    </submittedName>
</protein>
<dbReference type="Proteomes" id="UP001179647">
    <property type="component" value="Chromosome"/>
</dbReference>
<dbReference type="AlphaFoldDB" id="A0AAF0CTC1"/>
<accession>A0AAF0CTC1</accession>
<evidence type="ECO:0000313" key="4">
    <source>
        <dbReference type="EMBL" id="WEG72462.1"/>
    </source>
</evidence>
<dbReference type="KEGG" id="vie:OL234_05605"/>
<evidence type="ECO:0000256" key="1">
    <source>
        <dbReference type="ARBA" id="ARBA00022741"/>
    </source>
</evidence>
<name>A0AAF0CTC1_9ENTE</name>
<dbReference type="SMART" id="SM00382">
    <property type="entry name" value="AAA"/>
    <property type="match status" value="1"/>
</dbReference>
<reference evidence="4" key="1">
    <citation type="submission" date="2022-10" db="EMBL/GenBank/DDBJ databases">
        <title>Vagococcus sp. isolated from poultry meat.</title>
        <authorList>
            <person name="Johansson P."/>
            <person name="Bjorkroth J."/>
        </authorList>
    </citation>
    <scope>NUCLEOTIDE SEQUENCE</scope>
    <source>
        <strain evidence="4">STAA11</strain>
    </source>
</reference>
<dbReference type="InterPro" id="IPR027417">
    <property type="entry name" value="P-loop_NTPase"/>
</dbReference>
<dbReference type="InterPro" id="IPR003439">
    <property type="entry name" value="ABC_transporter-like_ATP-bd"/>
</dbReference>
<dbReference type="InterPro" id="IPR003593">
    <property type="entry name" value="AAA+_ATPase"/>
</dbReference>
<evidence type="ECO:0000313" key="5">
    <source>
        <dbReference type="Proteomes" id="UP001179647"/>
    </source>
</evidence>
<dbReference type="PROSITE" id="PS50893">
    <property type="entry name" value="ABC_TRANSPORTER_2"/>
    <property type="match status" value="1"/>
</dbReference>
<dbReference type="GO" id="GO:0005524">
    <property type="term" value="F:ATP binding"/>
    <property type="evidence" value="ECO:0007669"/>
    <property type="project" value="UniProtKB-KW"/>
</dbReference>
<dbReference type="EMBL" id="CP110232">
    <property type="protein sequence ID" value="WEG72462.1"/>
    <property type="molecule type" value="Genomic_DNA"/>
</dbReference>
<evidence type="ECO:0000259" key="3">
    <source>
        <dbReference type="PROSITE" id="PS50893"/>
    </source>
</evidence>